<name>A0A0E9XZL2_ANGAN</name>
<accession>A0A0E9XZL2</accession>
<proteinExistence type="predicted"/>
<reference evidence="1" key="2">
    <citation type="journal article" date="2015" name="Fish Shellfish Immunol.">
        <title>Early steps in the European eel (Anguilla anguilla)-Vibrio vulnificus interaction in the gills: Role of the RtxA13 toxin.</title>
        <authorList>
            <person name="Callol A."/>
            <person name="Pajuelo D."/>
            <person name="Ebbesson L."/>
            <person name="Teles M."/>
            <person name="MacKenzie S."/>
            <person name="Amaro C."/>
        </authorList>
    </citation>
    <scope>NUCLEOTIDE SEQUENCE</scope>
</reference>
<protein>
    <submittedName>
        <fullName evidence="1">Uncharacterized protein</fullName>
    </submittedName>
</protein>
<evidence type="ECO:0000313" key="1">
    <source>
        <dbReference type="EMBL" id="JAI07852.1"/>
    </source>
</evidence>
<reference evidence="1" key="1">
    <citation type="submission" date="2014-11" db="EMBL/GenBank/DDBJ databases">
        <authorList>
            <person name="Amaro Gonzalez C."/>
        </authorList>
    </citation>
    <scope>NUCLEOTIDE SEQUENCE</scope>
</reference>
<dbReference type="EMBL" id="GBXM01000726">
    <property type="protein sequence ID" value="JAI07852.1"/>
    <property type="molecule type" value="Transcribed_RNA"/>
</dbReference>
<sequence length="15" mass="1805">MSWFKSFVYTFGTCT</sequence>
<organism evidence="1">
    <name type="scientific">Anguilla anguilla</name>
    <name type="common">European freshwater eel</name>
    <name type="synonym">Muraena anguilla</name>
    <dbReference type="NCBI Taxonomy" id="7936"/>
    <lineage>
        <taxon>Eukaryota</taxon>
        <taxon>Metazoa</taxon>
        <taxon>Chordata</taxon>
        <taxon>Craniata</taxon>
        <taxon>Vertebrata</taxon>
        <taxon>Euteleostomi</taxon>
        <taxon>Actinopterygii</taxon>
        <taxon>Neopterygii</taxon>
        <taxon>Teleostei</taxon>
        <taxon>Anguilliformes</taxon>
        <taxon>Anguillidae</taxon>
        <taxon>Anguilla</taxon>
    </lineage>
</organism>